<dbReference type="InterPro" id="IPR008978">
    <property type="entry name" value="HSP20-like_chaperone"/>
</dbReference>
<comment type="caution">
    <text evidence="1">The sequence shown here is derived from an EMBL/GenBank/DDBJ whole genome shotgun (WGS) entry which is preliminary data.</text>
</comment>
<dbReference type="EMBL" id="VTEH01000014">
    <property type="protein sequence ID" value="TYR74078.1"/>
    <property type="molecule type" value="Genomic_DNA"/>
</dbReference>
<sequence length="169" mass="19385">MFPWNSFFPLNKNMKEMMKSMNPQDVDQYVKGVMKQMFPSDWQGTQDPGDFMKNMNNMMSGGRNDSEKTNTPHESAEKIPVNIFEALESIYIQIKIQDEDLVKSMKVFHTSNQAILENIPSAGERQVITLPCLVKKKGSSAQYKDGILEIKIPKSIDLQYTEIDVSERK</sequence>
<dbReference type="CDD" id="cd06464">
    <property type="entry name" value="ACD_sHsps-like"/>
    <property type="match status" value="1"/>
</dbReference>
<organism evidence="1 2">
    <name type="scientific">Rossellomorea vietnamensis</name>
    <dbReference type="NCBI Taxonomy" id="218284"/>
    <lineage>
        <taxon>Bacteria</taxon>
        <taxon>Bacillati</taxon>
        <taxon>Bacillota</taxon>
        <taxon>Bacilli</taxon>
        <taxon>Bacillales</taxon>
        <taxon>Bacillaceae</taxon>
        <taxon>Rossellomorea</taxon>
    </lineage>
</organism>
<dbReference type="Proteomes" id="UP000323317">
    <property type="component" value="Unassembled WGS sequence"/>
</dbReference>
<evidence type="ECO:0000313" key="2">
    <source>
        <dbReference type="Proteomes" id="UP000323317"/>
    </source>
</evidence>
<proteinExistence type="predicted"/>
<gene>
    <name evidence="1" type="ORF">FZC79_16640</name>
</gene>
<evidence type="ECO:0000313" key="1">
    <source>
        <dbReference type="EMBL" id="TYR74078.1"/>
    </source>
</evidence>
<reference evidence="1 2" key="1">
    <citation type="submission" date="2019-08" db="EMBL/GenBank/DDBJ databases">
        <title>Bacillus genomes from the desert of Cuatro Cienegas, Coahuila.</title>
        <authorList>
            <person name="Olmedo-Alvarez G."/>
        </authorList>
    </citation>
    <scope>NUCLEOTIDE SEQUENCE [LARGE SCALE GENOMIC DNA]</scope>
    <source>
        <strain evidence="1 2">CH40_1T</strain>
    </source>
</reference>
<dbReference type="Gene3D" id="2.60.40.790">
    <property type="match status" value="1"/>
</dbReference>
<dbReference type="SUPFAM" id="SSF49764">
    <property type="entry name" value="HSP20-like chaperones"/>
    <property type="match status" value="1"/>
</dbReference>
<dbReference type="AlphaFoldDB" id="A0A5D4K9W1"/>
<protein>
    <submittedName>
        <fullName evidence="1">Hsp20/alpha crystallin family protein</fullName>
    </submittedName>
</protein>
<name>A0A5D4K9W1_9BACI</name>
<accession>A0A5D4K9W1</accession>